<dbReference type="PIRSF" id="PIRSF000137">
    <property type="entry name" value="Alcohol_oxidase"/>
    <property type="match status" value="1"/>
</dbReference>
<evidence type="ECO:0000256" key="8">
    <source>
        <dbReference type="SAM" id="MobiDB-lite"/>
    </source>
</evidence>
<dbReference type="Proteomes" id="UP000297403">
    <property type="component" value="Unassembled WGS sequence"/>
</dbReference>
<reference evidence="11 12" key="1">
    <citation type="submission" date="2019-03" db="EMBL/GenBank/DDBJ databases">
        <title>Genomics of glacier-inhabiting Cryobacterium strains.</title>
        <authorList>
            <person name="Liu Q."/>
            <person name="Xin Y.-H."/>
        </authorList>
    </citation>
    <scope>NUCLEOTIDE SEQUENCE [LARGE SCALE GENOMIC DNA]</scope>
    <source>
        <strain evidence="12">TMT1-22</strain>
    </source>
</reference>
<evidence type="ECO:0000313" key="12">
    <source>
        <dbReference type="Proteomes" id="UP000297403"/>
    </source>
</evidence>
<keyword evidence="12" id="KW-1185">Reference proteome</keyword>
<evidence type="ECO:0000256" key="7">
    <source>
        <dbReference type="RuleBase" id="RU003968"/>
    </source>
</evidence>
<dbReference type="InterPro" id="IPR007867">
    <property type="entry name" value="GMC_OxRtase_C"/>
</dbReference>
<gene>
    <name evidence="11" type="ORF">E3O49_09810</name>
</gene>
<comment type="caution">
    <text evidence="11">The sequence shown here is derived from an EMBL/GenBank/DDBJ whole genome shotgun (WGS) entry which is preliminary data.</text>
</comment>
<keyword evidence="3 7" id="KW-0285">Flavoprotein</keyword>
<evidence type="ECO:0000313" key="11">
    <source>
        <dbReference type="EMBL" id="TFC46430.1"/>
    </source>
</evidence>
<dbReference type="PROSITE" id="PS00623">
    <property type="entry name" value="GMC_OXRED_1"/>
    <property type="match status" value="1"/>
</dbReference>
<feature type="binding site" evidence="6">
    <location>
        <position position="91"/>
    </location>
    <ligand>
        <name>FAD</name>
        <dbReference type="ChEBI" id="CHEBI:57692"/>
    </ligand>
</feature>
<evidence type="ECO:0000256" key="2">
    <source>
        <dbReference type="ARBA" id="ARBA00010790"/>
    </source>
</evidence>
<dbReference type="PANTHER" id="PTHR11552">
    <property type="entry name" value="GLUCOSE-METHANOL-CHOLINE GMC OXIDOREDUCTASE"/>
    <property type="match status" value="1"/>
</dbReference>
<dbReference type="SUPFAM" id="SSF54373">
    <property type="entry name" value="FAD-linked reductases, C-terminal domain"/>
    <property type="match status" value="1"/>
</dbReference>
<evidence type="ECO:0000256" key="1">
    <source>
        <dbReference type="ARBA" id="ARBA00001974"/>
    </source>
</evidence>
<evidence type="ECO:0000256" key="4">
    <source>
        <dbReference type="ARBA" id="ARBA00022827"/>
    </source>
</evidence>
<keyword evidence="4 6" id="KW-0274">FAD</keyword>
<accession>A0AAQ2HFG7</accession>
<evidence type="ECO:0000259" key="9">
    <source>
        <dbReference type="PROSITE" id="PS00623"/>
    </source>
</evidence>
<dbReference type="Pfam" id="PF05199">
    <property type="entry name" value="GMC_oxred_C"/>
    <property type="match status" value="1"/>
</dbReference>
<dbReference type="PROSITE" id="PS00624">
    <property type="entry name" value="GMC_OXRED_2"/>
    <property type="match status" value="1"/>
</dbReference>
<comment type="similarity">
    <text evidence="2 7">Belongs to the GMC oxidoreductase family.</text>
</comment>
<feature type="domain" description="Glucose-methanol-choline oxidoreductase N-terminal" evidence="10">
    <location>
        <begin position="260"/>
        <end position="274"/>
    </location>
</feature>
<evidence type="ECO:0000259" key="10">
    <source>
        <dbReference type="PROSITE" id="PS00624"/>
    </source>
</evidence>
<feature type="active site" description="Proton donor" evidence="5">
    <location>
        <position position="474"/>
    </location>
</feature>
<feature type="domain" description="Glucose-methanol-choline oxidoreductase N-terminal" evidence="9">
    <location>
        <begin position="89"/>
        <end position="112"/>
    </location>
</feature>
<name>A0AAQ2HFG7_9MICO</name>
<dbReference type="InterPro" id="IPR036188">
    <property type="entry name" value="FAD/NAD-bd_sf"/>
</dbReference>
<dbReference type="GO" id="GO:0050660">
    <property type="term" value="F:flavin adenine dinucleotide binding"/>
    <property type="evidence" value="ECO:0007669"/>
    <property type="project" value="InterPro"/>
</dbReference>
<feature type="compositionally biased region" description="Low complexity" evidence="8">
    <location>
        <begin position="552"/>
        <end position="575"/>
    </location>
</feature>
<protein>
    <submittedName>
        <fullName evidence="11">Glucose-methanol-choline oxidoreductase</fullName>
    </submittedName>
</protein>
<dbReference type="PANTHER" id="PTHR11552:SF147">
    <property type="entry name" value="CHOLINE DEHYDROGENASE, MITOCHONDRIAL"/>
    <property type="match status" value="1"/>
</dbReference>
<comment type="cofactor">
    <cofactor evidence="1 6">
        <name>FAD</name>
        <dbReference type="ChEBI" id="CHEBI:57692"/>
    </cofactor>
</comment>
<proteinExistence type="inferred from homology"/>
<organism evidence="11 12">
    <name type="scientific">Cryobacterium shii</name>
    <dbReference type="NCBI Taxonomy" id="1259235"/>
    <lineage>
        <taxon>Bacteria</taxon>
        <taxon>Bacillati</taxon>
        <taxon>Actinomycetota</taxon>
        <taxon>Actinomycetes</taxon>
        <taxon>Micrococcales</taxon>
        <taxon>Microbacteriaceae</taxon>
        <taxon>Cryobacterium</taxon>
    </lineage>
</organism>
<dbReference type="InterPro" id="IPR000172">
    <property type="entry name" value="GMC_OxRdtase_N"/>
</dbReference>
<feature type="active site" description="Proton acceptor" evidence="5">
    <location>
        <position position="516"/>
    </location>
</feature>
<dbReference type="Gene3D" id="3.50.50.60">
    <property type="entry name" value="FAD/NAD(P)-binding domain"/>
    <property type="match status" value="1"/>
</dbReference>
<dbReference type="InterPro" id="IPR012132">
    <property type="entry name" value="GMC_OxRdtase"/>
</dbReference>
<evidence type="ECO:0000256" key="3">
    <source>
        <dbReference type="ARBA" id="ARBA00022630"/>
    </source>
</evidence>
<sequence length="575" mass="60998">MNSNRENPVAETFDYVIVGAGSSGSALAERLSADGTSSVLLLEAGPVDRKAEIHIPAAFSQLFRSGLDWNYDTVPQPALGGRSVYWPRGKVLGGSSSMNAMMWVRGFAADYDHWGDVAGPDWSWASLLPYFRRVERVAGPTDAAHGRRGPVRVQRQRSSRSHTGAFLAAAAELGLTVEAANAAQPDGFSQTMVTQRRGSRVSTADAYLKPARKRRNLTVRTGAHATRVLFEGTRAIGVEYLRGGSLRRVLAREETVLSGGAVNTPQLLMLSGIGDADQLRRHGIAVLAHAPEVGANLRDHLLSGLVAETTRDTLLTAQKPGEIAAYLLRRRGMLTSNVAEAYGFIRTRPDLTLADIEIIFAPVAYVGEGLVPTPAHGLTVGAILLQPKSHGRVTLASADPLEKALIDPRYLSDPEGADRATLLAGLSWCERLLQAPALHAATTGRLIMPVDSAALSSADRLARALDDHAHTLYHPVGTARMGADPASVVDPELRVRGVDGLRVADASIMPMIIRGHTNAPAIVIGEKAADLLLAARGRSRQAYPARRDGARSGSSSGSSSSSSSGSSSSSSFGQE</sequence>
<dbReference type="GO" id="GO:0016614">
    <property type="term" value="F:oxidoreductase activity, acting on CH-OH group of donors"/>
    <property type="evidence" value="ECO:0007669"/>
    <property type="project" value="InterPro"/>
</dbReference>
<dbReference type="SUPFAM" id="SSF51905">
    <property type="entry name" value="FAD/NAD(P)-binding domain"/>
    <property type="match status" value="1"/>
</dbReference>
<dbReference type="AlphaFoldDB" id="A0AAQ2HFG7"/>
<dbReference type="Gene3D" id="3.30.560.10">
    <property type="entry name" value="Glucose Oxidase, domain 3"/>
    <property type="match status" value="1"/>
</dbReference>
<dbReference type="Pfam" id="PF00732">
    <property type="entry name" value="GMC_oxred_N"/>
    <property type="match status" value="1"/>
</dbReference>
<dbReference type="EMBL" id="SOFY01000051">
    <property type="protein sequence ID" value="TFC46430.1"/>
    <property type="molecule type" value="Genomic_DNA"/>
</dbReference>
<evidence type="ECO:0000256" key="5">
    <source>
        <dbReference type="PIRSR" id="PIRSR000137-1"/>
    </source>
</evidence>
<evidence type="ECO:0000256" key="6">
    <source>
        <dbReference type="PIRSR" id="PIRSR000137-2"/>
    </source>
</evidence>
<feature type="region of interest" description="Disordered" evidence="8">
    <location>
        <begin position="539"/>
        <end position="575"/>
    </location>
</feature>